<keyword evidence="2" id="KW-1185">Reference proteome</keyword>
<keyword evidence="1" id="KW-0548">Nucleotidyltransferase</keyword>
<sequence length="102" mass="10831">MMVLGIATNDDETPLLRAPTEAQEIVGDYRALGLALNRHLLRCCALSWQKKRIMSATDLAALRNGQVAGAAGIVAVRQQPGTAKGIVSVTLEDESCEGNVIL</sequence>
<reference evidence="1 2" key="1">
    <citation type="submission" date="2020-04" db="EMBL/GenBank/DDBJ databases">
        <authorList>
            <person name="De Canck E."/>
        </authorList>
    </citation>
    <scope>NUCLEOTIDE SEQUENCE [LARGE SCALE GENOMIC DNA]</scope>
    <source>
        <strain evidence="1 2">LMG 28138</strain>
    </source>
</reference>
<evidence type="ECO:0000313" key="2">
    <source>
        <dbReference type="Proteomes" id="UP000494115"/>
    </source>
</evidence>
<organism evidence="1 2">
    <name type="scientific">Pararobbsia alpina</name>
    <dbReference type="NCBI Taxonomy" id="621374"/>
    <lineage>
        <taxon>Bacteria</taxon>
        <taxon>Pseudomonadati</taxon>
        <taxon>Pseudomonadota</taxon>
        <taxon>Betaproteobacteria</taxon>
        <taxon>Burkholderiales</taxon>
        <taxon>Burkholderiaceae</taxon>
        <taxon>Pararobbsia</taxon>
    </lineage>
</organism>
<dbReference type="GO" id="GO:0003887">
    <property type="term" value="F:DNA-directed DNA polymerase activity"/>
    <property type="evidence" value="ECO:0007669"/>
    <property type="project" value="UniProtKB-EC"/>
</dbReference>
<dbReference type="RefSeq" id="WP_246257960.1">
    <property type="nucleotide sequence ID" value="NZ_CADIKM010000051.1"/>
</dbReference>
<accession>A0A6S7DE33</accession>
<proteinExistence type="predicted"/>
<dbReference type="EC" id="2.7.7.7" evidence="1"/>
<keyword evidence="1" id="KW-0808">Transferase</keyword>
<dbReference type="Proteomes" id="UP000494115">
    <property type="component" value="Unassembled WGS sequence"/>
</dbReference>
<protein>
    <submittedName>
        <fullName evidence="1">Error-prone DNA polymerase</fullName>
        <ecNumber evidence="1">2.7.7.7</ecNumber>
    </submittedName>
</protein>
<dbReference type="AlphaFoldDB" id="A0A6S7DE33"/>
<evidence type="ECO:0000313" key="1">
    <source>
        <dbReference type="EMBL" id="CAB3802922.1"/>
    </source>
</evidence>
<name>A0A6S7DE33_9BURK</name>
<dbReference type="EMBL" id="CADIKM010000051">
    <property type="protein sequence ID" value="CAB3802922.1"/>
    <property type="molecule type" value="Genomic_DNA"/>
</dbReference>
<gene>
    <name evidence="1" type="primary">dnaE2_2</name>
    <name evidence="1" type="ORF">LMG28138_05265</name>
</gene>